<keyword evidence="7" id="KW-1185">Reference proteome</keyword>
<dbReference type="PANTHER" id="PTHR45922">
    <property type="entry name" value="CLEAVAGE AND POLYADENYLATION SPECIFICITY FACTOR SUBUNIT 2"/>
    <property type="match status" value="1"/>
</dbReference>
<dbReference type="Pfam" id="PF07521">
    <property type="entry name" value="RMMBL"/>
    <property type="match status" value="1"/>
</dbReference>
<evidence type="ECO:0000256" key="1">
    <source>
        <dbReference type="ARBA" id="ARBA00004123"/>
    </source>
</evidence>
<dbReference type="Pfam" id="PF16661">
    <property type="entry name" value="Lactamase_B_6"/>
    <property type="match status" value="1"/>
</dbReference>
<dbReference type="InterPro" id="IPR027075">
    <property type="entry name" value="CPSF2"/>
</dbReference>
<comment type="caution">
    <text evidence="6">The sequence shown here is derived from an EMBL/GenBank/DDBJ whole genome shotgun (WGS) entry which is preliminary data.</text>
</comment>
<reference evidence="6" key="1">
    <citation type="submission" date="2022-07" db="EMBL/GenBank/DDBJ databases">
        <title>Phylogenomic reconstructions and comparative analyses of Kickxellomycotina fungi.</title>
        <authorList>
            <person name="Reynolds N.K."/>
            <person name="Stajich J.E."/>
            <person name="Barry K."/>
            <person name="Grigoriev I.V."/>
            <person name="Crous P."/>
            <person name="Smith M.E."/>
        </authorList>
    </citation>
    <scope>NUCLEOTIDE SEQUENCE</scope>
    <source>
        <strain evidence="6">RSA 476</strain>
    </source>
</reference>
<dbReference type="InterPro" id="IPR025069">
    <property type="entry name" value="Cpsf2_C"/>
</dbReference>
<dbReference type="InterPro" id="IPR022712">
    <property type="entry name" value="Beta_Casp"/>
</dbReference>
<dbReference type="Pfam" id="PF10996">
    <property type="entry name" value="Beta-Casp"/>
    <property type="match status" value="1"/>
</dbReference>
<dbReference type="InterPro" id="IPR001279">
    <property type="entry name" value="Metallo-B-lactamas"/>
</dbReference>
<dbReference type="InterPro" id="IPR035639">
    <property type="entry name" value="CPSF2_MBL"/>
</dbReference>
<protein>
    <recommendedName>
        <fullName evidence="4">Cleavage and polyadenylation specificity factor subunit 2</fullName>
    </recommendedName>
    <alternativeName>
        <fullName evidence="4">Cleavage and polyadenylation specificity factor 100 kDa subunit</fullName>
    </alternativeName>
</protein>
<dbReference type="CDD" id="cd16293">
    <property type="entry name" value="CPSF2-like_MBL-fold"/>
    <property type="match status" value="1"/>
</dbReference>
<evidence type="ECO:0000256" key="3">
    <source>
        <dbReference type="ARBA" id="ARBA00023242"/>
    </source>
</evidence>
<dbReference type="PANTHER" id="PTHR45922:SF1">
    <property type="entry name" value="CLEAVAGE AND POLYADENYLATION SPECIFICITY FACTOR SUBUNIT 2"/>
    <property type="match status" value="1"/>
</dbReference>
<dbReference type="InterPro" id="IPR036866">
    <property type="entry name" value="RibonucZ/Hydroxyglut_hydro"/>
</dbReference>
<dbReference type="GO" id="GO:0003723">
    <property type="term" value="F:RNA binding"/>
    <property type="evidence" value="ECO:0007669"/>
    <property type="project" value="UniProtKB-KW"/>
</dbReference>
<dbReference type="Gene3D" id="3.60.15.10">
    <property type="entry name" value="Ribonuclease Z/Hydroxyacylglutathione hydrolase-like"/>
    <property type="match status" value="1"/>
</dbReference>
<proteinExistence type="inferred from homology"/>
<dbReference type="InterPro" id="IPR011108">
    <property type="entry name" value="RMMBL"/>
</dbReference>
<accession>A0A9W8ISQ3</accession>
<dbReference type="AlphaFoldDB" id="A0A9W8ISQ3"/>
<dbReference type="EMBL" id="JANBUY010000008">
    <property type="protein sequence ID" value="KAJ2868003.1"/>
    <property type="molecule type" value="Genomic_DNA"/>
</dbReference>
<sequence>MSNTLQFTAISGVNNEDAVCYILEIDEAKILLDCGSYEDYSGETLAQLQRVARQVDAVLLSHPDAAHLGAYPLAFSRYGMTCPAYATQAAHLMGRLCMQDVVRSLKAREEFVLFDERDVDAAFENITPLQYSQPKTLSGKHSDIVITAYAAGHSIGGAIWTISNGAEVVLYAIDFNQMNEKHLNRCSLMEGSTGTVASRLMRPSLLITDSYNALYKLPTRAKRAECFLDSINSAVKRGGNVLVPVDSTARVLEIAYVINEWWPKDKRRRDSHALFLLARCGRKTKSFAQSLVGWMADSIESQLSDKDGKPFELRHVTVVQSMDELDRKMRSDPKSRTRARKAVVLATLEGMSLGYSQELFVRWASDKGNAIVLPQRGPPKSPTRDLFNKWWEHTQGNLPRNSPMKLVAPTLLPGAEVQVTIKRRVPLEGNELDEWIALDKRRKEQEAARDAILQRNRTMLDSDDMSSNGDSDDEETRDMGIVPTVREVDVEAFSEIDLEMERLRGGQSYDLYVKDRGRVRGLDMQNQSYCMFPFQEKIRRVDEYGEIYDLEKYMQVEETDDVDFVPEAENAYESEPEDANDSRPTKSVMERIRVEVKCKVSFVDMEGRADGTSVSNILVQIIPKRLVLVHGTNASTQALADYCRDPQVPVTKDIYTPGIGEILNVSSGLNAYKVKLTDALFKQIQLANVQGSMLGYVSGRIKYAQNDEVPVLDVDSSGMAKAWLPPTFIGDSKLSLLRSVLESRGIPARFDSEGTLVCDNAIAIRRTVNKNSKTDAIRIQGNPTTEYYLIRSIVYEHFATV</sequence>
<dbReference type="SUPFAM" id="SSF56281">
    <property type="entry name" value="Metallo-hydrolase/oxidoreductase"/>
    <property type="match status" value="1"/>
</dbReference>
<dbReference type="GO" id="GO:0005847">
    <property type="term" value="C:mRNA cleavage and polyadenylation specificity factor complex"/>
    <property type="evidence" value="ECO:0007669"/>
    <property type="project" value="InterPro"/>
</dbReference>
<dbReference type="Proteomes" id="UP001140074">
    <property type="component" value="Unassembled WGS sequence"/>
</dbReference>
<comment type="subcellular location">
    <subcellularLocation>
        <location evidence="1 4">Nucleus</location>
    </subcellularLocation>
</comment>
<organism evidence="6 7">
    <name type="scientific">Coemansia aciculifera</name>
    <dbReference type="NCBI Taxonomy" id="417176"/>
    <lineage>
        <taxon>Eukaryota</taxon>
        <taxon>Fungi</taxon>
        <taxon>Fungi incertae sedis</taxon>
        <taxon>Zoopagomycota</taxon>
        <taxon>Kickxellomycotina</taxon>
        <taxon>Kickxellomycetes</taxon>
        <taxon>Kickxellales</taxon>
        <taxon>Kickxellaceae</taxon>
        <taxon>Coemansia</taxon>
    </lineage>
</organism>
<dbReference type="GO" id="GO:0006398">
    <property type="term" value="P:mRNA 3'-end processing by stem-loop binding and cleavage"/>
    <property type="evidence" value="ECO:0007669"/>
    <property type="project" value="InterPro"/>
</dbReference>
<keyword evidence="4" id="KW-0694">RNA-binding</keyword>
<evidence type="ECO:0000313" key="6">
    <source>
        <dbReference type="EMBL" id="KAJ2868003.1"/>
    </source>
</evidence>
<evidence type="ECO:0000256" key="2">
    <source>
        <dbReference type="ARBA" id="ARBA00022664"/>
    </source>
</evidence>
<dbReference type="SMART" id="SM01027">
    <property type="entry name" value="Beta-Casp"/>
    <property type="match status" value="1"/>
</dbReference>
<evidence type="ECO:0000259" key="5">
    <source>
        <dbReference type="SMART" id="SM01027"/>
    </source>
</evidence>
<keyword evidence="2 4" id="KW-0507">mRNA processing</keyword>
<feature type="domain" description="Beta-Casp" evidence="5">
    <location>
        <begin position="251"/>
        <end position="386"/>
    </location>
</feature>
<dbReference type="Pfam" id="PF13299">
    <property type="entry name" value="CPSF100_C"/>
    <property type="match status" value="1"/>
</dbReference>
<evidence type="ECO:0000313" key="7">
    <source>
        <dbReference type="Proteomes" id="UP001140074"/>
    </source>
</evidence>
<name>A0A9W8ISQ3_9FUNG</name>
<gene>
    <name evidence="6" type="ORF">GGH94_000423</name>
</gene>
<comment type="similarity">
    <text evidence="4">Belongs to the metallo-beta-lactamase superfamily. RNA-metabolizing metallo-beta-lactamase-like family. CPSF2/YSH1 subfamily.</text>
</comment>
<evidence type="ECO:0000256" key="4">
    <source>
        <dbReference type="RuleBase" id="RU365006"/>
    </source>
</evidence>
<keyword evidence="3 4" id="KW-0539">Nucleus</keyword>